<proteinExistence type="predicted"/>
<reference evidence="1 2" key="1">
    <citation type="submission" date="2024-05" db="EMBL/GenBank/DDBJ databases">
        <authorList>
            <person name="Wallberg A."/>
        </authorList>
    </citation>
    <scope>NUCLEOTIDE SEQUENCE [LARGE SCALE GENOMIC DNA]</scope>
</reference>
<dbReference type="EMBL" id="CAXKWB010000395">
    <property type="protein sequence ID" value="CAL4060601.1"/>
    <property type="molecule type" value="Genomic_DNA"/>
</dbReference>
<dbReference type="Proteomes" id="UP001497623">
    <property type="component" value="Unassembled WGS sequence"/>
</dbReference>
<keyword evidence="2" id="KW-1185">Reference proteome</keyword>
<protein>
    <submittedName>
        <fullName evidence="1">Uncharacterized protein</fullName>
    </submittedName>
</protein>
<organism evidence="1 2">
    <name type="scientific">Meganyctiphanes norvegica</name>
    <name type="common">Northern krill</name>
    <name type="synonym">Thysanopoda norvegica</name>
    <dbReference type="NCBI Taxonomy" id="48144"/>
    <lineage>
        <taxon>Eukaryota</taxon>
        <taxon>Metazoa</taxon>
        <taxon>Ecdysozoa</taxon>
        <taxon>Arthropoda</taxon>
        <taxon>Crustacea</taxon>
        <taxon>Multicrustacea</taxon>
        <taxon>Malacostraca</taxon>
        <taxon>Eumalacostraca</taxon>
        <taxon>Eucarida</taxon>
        <taxon>Euphausiacea</taxon>
        <taxon>Euphausiidae</taxon>
        <taxon>Meganyctiphanes</taxon>
    </lineage>
</organism>
<feature type="non-terminal residue" evidence="1">
    <location>
        <position position="1"/>
    </location>
</feature>
<gene>
    <name evidence="1" type="ORF">MNOR_LOCUS1481</name>
</gene>
<accession>A0AAV2PMQ5</accession>
<sequence length="171" mass="19240">GADAFSHKECYVCSNDPETGYHYDANCGDPNYDGHAETHYYEYAGCYIIIYDDGYVKRGFEHMYDAQEDDACQYNNYNGLGIRCWCPEDRCNNYNCEECKGLACYSCIDCPMVGKNTTTVFDENFLTCTIITTDQGFIVRGGGFDAYDDGECFVNGLMTECHCTTSLCNNA</sequence>
<dbReference type="AlphaFoldDB" id="A0AAV2PMQ5"/>
<name>A0AAV2PMQ5_MEGNR</name>
<evidence type="ECO:0000313" key="1">
    <source>
        <dbReference type="EMBL" id="CAL4060601.1"/>
    </source>
</evidence>
<comment type="caution">
    <text evidence="1">The sequence shown here is derived from an EMBL/GenBank/DDBJ whole genome shotgun (WGS) entry which is preliminary data.</text>
</comment>
<evidence type="ECO:0000313" key="2">
    <source>
        <dbReference type="Proteomes" id="UP001497623"/>
    </source>
</evidence>